<dbReference type="Proteomes" id="UP001595715">
    <property type="component" value="Unassembled WGS sequence"/>
</dbReference>
<proteinExistence type="predicted"/>
<evidence type="ECO:0000313" key="1">
    <source>
        <dbReference type="EMBL" id="MFC4100301.1"/>
    </source>
</evidence>
<comment type="caution">
    <text evidence="1">The sequence shown here is derived from an EMBL/GenBank/DDBJ whole genome shotgun (WGS) entry which is preliminary data.</text>
</comment>
<keyword evidence="2" id="KW-1185">Reference proteome</keyword>
<protein>
    <submittedName>
        <fullName evidence="1">Uncharacterized protein</fullName>
    </submittedName>
</protein>
<dbReference type="RefSeq" id="WP_377718973.1">
    <property type="nucleotide sequence ID" value="NZ_JBHSAM010000023.1"/>
</dbReference>
<reference evidence="2" key="1">
    <citation type="journal article" date="2019" name="Int. J. Syst. Evol. Microbiol.">
        <title>The Global Catalogue of Microorganisms (GCM) 10K type strain sequencing project: providing services to taxonomists for standard genome sequencing and annotation.</title>
        <authorList>
            <consortium name="The Broad Institute Genomics Platform"/>
            <consortium name="The Broad Institute Genome Sequencing Center for Infectious Disease"/>
            <person name="Wu L."/>
            <person name="Ma J."/>
        </authorList>
    </citation>
    <scope>NUCLEOTIDE SEQUENCE [LARGE SCALE GENOMIC DNA]</scope>
    <source>
        <strain evidence="2">IBRC-M 10987</strain>
    </source>
</reference>
<organism evidence="1 2">
    <name type="scientific">Paenibacillus xanthanilyticus</name>
    <dbReference type="NCBI Taxonomy" id="1783531"/>
    <lineage>
        <taxon>Bacteria</taxon>
        <taxon>Bacillati</taxon>
        <taxon>Bacillota</taxon>
        <taxon>Bacilli</taxon>
        <taxon>Bacillales</taxon>
        <taxon>Paenibacillaceae</taxon>
        <taxon>Paenibacillus</taxon>
    </lineage>
</organism>
<name>A0ABV8K0Y9_9BACL</name>
<sequence length="55" mass="5347">MTNCPLHPALLLLPGAHVGASVSGAGASFGSVFTVTDGPSDDQFPAASLASTFSA</sequence>
<dbReference type="EMBL" id="JBHSAM010000023">
    <property type="protein sequence ID" value="MFC4100301.1"/>
    <property type="molecule type" value="Genomic_DNA"/>
</dbReference>
<accession>A0ABV8K0Y9</accession>
<gene>
    <name evidence="1" type="ORF">ACFOZ8_11655</name>
</gene>
<evidence type="ECO:0000313" key="2">
    <source>
        <dbReference type="Proteomes" id="UP001595715"/>
    </source>
</evidence>